<dbReference type="InterPro" id="IPR048469">
    <property type="entry name" value="YchJ-like_M"/>
</dbReference>
<evidence type="ECO:0000313" key="3">
    <source>
        <dbReference type="Proteomes" id="UP000297407"/>
    </source>
</evidence>
<feature type="domain" description="YchJ-like middle NTF2-like" evidence="1">
    <location>
        <begin position="29"/>
        <end position="121"/>
    </location>
</feature>
<proteinExistence type="predicted"/>
<name>A0A4Z0L4G2_9FLAO</name>
<dbReference type="AlphaFoldDB" id="A0A4Z0L4G2"/>
<accession>A0A4Z0L4G2</accession>
<gene>
    <name evidence="2" type="ORF">E4635_15420</name>
</gene>
<dbReference type="Pfam" id="PF17775">
    <property type="entry name" value="YchJ_M-like"/>
    <property type="match status" value="1"/>
</dbReference>
<protein>
    <recommendedName>
        <fullName evidence="1">YchJ-like middle NTF2-like domain-containing protein</fullName>
    </recommendedName>
</protein>
<dbReference type="RefSeq" id="WP_135527603.1">
    <property type="nucleotide sequence ID" value="NZ_SRLH01000010.1"/>
</dbReference>
<evidence type="ECO:0000313" key="2">
    <source>
        <dbReference type="EMBL" id="TGD56570.1"/>
    </source>
</evidence>
<sequence length="124" mass="14441">MPYCHCGSDKLLSDCCEPYIFGAQKAASSEILMRSRYTAYCLQRVDYLLATTHSSTRKYHDKKETAAFASQNHWMRLEIINASGTVVEFKAYYLDNQLQPKTHHEKSTFSKEGDSWFYVDGEWY</sequence>
<keyword evidence="3" id="KW-1185">Reference proteome</keyword>
<comment type="caution">
    <text evidence="2">The sequence shown here is derived from an EMBL/GenBank/DDBJ whole genome shotgun (WGS) entry which is preliminary data.</text>
</comment>
<dbReference type="InterPro" id="IPR032710">
    <property type="entry name" value="NTF2-like_dom_sf"/>
</dbReference>
<dbReference type="Gene3D" id="3.10.450.50">
    <property type="match status" value="1"/>
</dbReference>
<dbReference type="OrthoDB" id="21421at2"/>
<dbReference type="SUPFAM" id="SSF54427">
    <property type="entry name" value="NTF2-like"/>
    <property type="match status" value="1"/>
</dbReference>
<dbReference type="EMBL" id="SRLH01000010">
    <property type="protein sequence ID" value="TGD56570.1"/>
    <property type="molecule type" value="Genomic_DNA"/>
</dbReference>
<reference evidence="2 3" key="1">
    <citation type="submission" date="2019-04" db="EMBL/GenBank/DDBJ databases">
        <title>Flavobacterium sp. strain DS2-A Genome sequencing and assembly.</title>
        <authorList>
            <person name="Kim I."/>
        </authorList>
    </citation>
    <scope>NUCLEOTIDE SEQUENCE [LARGE SCALE GENOMIC DNA]</scope>
    <source>
        <strain evidence="2 3">DS2-A</strain>
    </source>
</reference>
<dbReference type="Proteomes" id="UP000297407">
    <property type="component" value="Unassembled WGS sequence"/>
</dbReference>
<organism evidence="2 3">
    <name type="scientific">Flavobacterium humi</name>
    <dbReference type="NCBI Taxonomy" id="2562683"/>
    <lineage>
        <taxon>Bacteria</taxon>
        <taxon>Pseudomonadati</taxon>
        <taxon>Bacteroidota</taxon>
        <taxon>Flavobacteriia</taxon>
        <taxon>Flavobacteriales</taxon>
        <taxon>Flavobacteriaceae</taxon>
        <taxon>Flavobacterium</taxon>
    </lineage>
</organism>
<evidence type="ECO:0000259" key="1">
    <source>
        <dbReference type="Pfam" id="PF17775"/>
    </source>
</evidence>